<dbReference type="Pfam" id="PF03450">
    <property type="entry name" value="CO_deh_flav_C"/>
    <property type="match status" value="1"/>
</dbReference>
<keyword evidence="2" id="KW-0274">FAD</keyword>
<evidence type="ECO:0000259" key="4">
    <source>
        <dbReference type="PROSITE" id="PS51387"/>
    </source>
</evidence>
<dbReference type="Proteomes" id="UP000316242">
    <property type="component" value="Unassembled WGS sequence"/>
</dbReference>
<comment type="caution">
    <text evidence="5">The sequence shown here is derived from an EMBL/GenBank/DDBJ whole genome shotgun (WGS) entry which is preliminary data.</text>
</comment>
<dbReference type="InterPro" id="IPR002346">
    <property type="entry name" value="Mopterin_DH_FAD-bd"/>
</dbReference>
<dbReference type="EMBL" id="BJNE01000026">
    <property type="protein sequence ID" value="GEC14015.1"/>
    <property type="molecule type" value="Genomic_DNA"/>
</dbReference>
<evidence type="ECO:0000313" key="5">
    <source>
        <dbReference type="EMBL" id="GEC14015.1"/>
    </source>
</evidence>
<dbReference type="InterPro" id="IPR016167">
    <property type="entry name" value="FAD-bd_PCMH_sub1"/>
</dbReference>
<dbReference type="InterPro" id="IPR016166">
    <property type="entry name" value="FAD-bd_PCMH"/>
</dbReference>
<reference evidence="5 6" key="1">
    <citation type="submission" date="2019-06" db="EMBL/GenBank/DDBJ databases">
        <title>Whole genome shotgun sequence of Glutamicibacter nicotianae NBRC 14234.</title>
        <authorList>
            <person name="Hosoyama A."/>
            <person name="Uohara A."/>
            <person name="Ohji S."/>
            <person name="Ichikawa N."/>
        </authorList>
    </citation>
    <scope>NUCLEOTIDE SEQUENCE [LARGE SCALE GENOMIC DNA]</scope>
    <source>
        <strain evidence="5 6">NBRC 14234</strain>
    </source>
</reference>
<dbReference type="SMART" id="SM01092">
    <property type="entry name" value="CO_deh_flav_C"/>
    <property type="match status" value="1"/>
</dbReference>
<dbReference type="Gene3D" id="3.30.465.10">
    <property type="match status" value="1"/>
</dbReference>
<accession>A0ABQ0RQD7</accession>
<proteinExistence type="predicted"/>
<evidence type="ECO:0000256" key="2">
    <source>
        <dbReference type="ARBA" id="ARBA00022827"/>
    </source>
</evidence>
<dbReference type="Gene3D" id="3.30.390.50">
    <property type="entry name" value="CO dehydrogenase flavoprotein, C-terminal domain"/>
    <property type="match status" value="1"/>
</dbReference>
<dbReference type="InterPro" id="IPR005107">
    <property type="entry name" value="CO_DH_flav_C"/>
</dbReference>
<keyword evidence="3" id="KW-0560">Oxidoreductase</keyword>
<dbReference type="InterPro" id="IPR036683">
    <property type="entry name" value="CO_DH_flav_C_dom_sf"/>
</dbReference>
<organism evidence="5 6">
    <name type="scientific">Glutamicibacter nicotianae</name>
    <name type="common">Arthrobacter nicotianae</name>
    <dbReference type="NCBI Taxonomy" id="37929"/>
    <lineage>
        <taxon>Bacteria</taxon>
        <taxon>Bacillati</taxon>
        <taxon>Actinomycetota</taxon>
        <taxon>Actinomycetes</taxon>
        <taxon>Micrococcales</taxon>
        <taxon>Micrococcaceae</taxon>
        <taxon>Glutamicibacter</taxon>
    </lineage>
</organism>
<dbReference type="InterPro" id="IPR036318">
    <property type="entry name" value="FAD-bd_PCMH-like_sf"/>
</dbReference>
<evidence type="ECO:0000256" key="1">
    <source>
        <dbReference type="ARBA" id="ARBA00022630"/>
    </source>
</evidence>
<keyword evidence="1" id="KW-0285">Flavoprotein</keyword>
<dbReference type="PANTHER" id="PTHR42659">
    <property type="entry name" value="XANTHINE DEHYDROGENASE SUBUNIT C-RELATED"/>
    <property type="match status" value="1"/>
</dbReference>
<protein>
    <submittedName>
        <fullName evidence="5">Carbon monoxide dehydrogenase</fullName>
    </submittedName>
</protein>
<gene>
    <name evidence="5" type="ORF">ANI01nite_32180</name>
</gene>
<dbReference type="SUPFAM" id="SSF56176">
    <property type="entry name" value="FAD-binding/transporter-associated domain-like"/>
    <property type="match status" value="1"/>
</dbReference>
<dbReference type="PROSITE" id="PS51387">
    <property type="entry name" value="FAD_PCMH"/>
    <property type="match status" value="1"/>
</dbReference>
<evidence type="ECO:0000256" key="3">
    <source>
        <dbReference type="ARBA" id="ARBA00023002"/>
    </source>
</evidence>
<dbReference type="PANTHER" id="PTHR42659:SF2">
    <property type="entry name" value="XANTHINE DEHYDROGENASE SUBUNIT C-RELATED"/>
    <property type="match status" value="1"/>
</dbReference>
<dbReference type="SUPFAM" id="SSF55447">
    <property type="entry name" value="CO dehydrogenase flavoprotein C-terminal domain-like"/>
    <property type="match status" value="1"/>
</dbReference>
<dbReference type="Gene3D" id="3.30.43.10">
    <property type="entry name" value="Uridine Diphospho-n-acetylenolpyruvylglucosamine Reductase, domain 2"/>
    <property type="match status" value="1"/>
</dbReference>
<dbReference type="RefSeq" id="WP_141359235.1">
    <property type="nucleotide sequence ID" value="NZ_BAAAWM010000001.1"/>
</dbReference>
<keyword evidence="6" id="KW-1185">Reference proteome</keyword>
<dbReference type="InterPro" id="IPR051312">
    <property type="entry name" value="Diverse_Substr_Oxidored"/>
</dbReference>
<dbReference type="Pfam" id="PF00941">
    <property type="entry name" value="FAD_binding_5"/>
    <property type="match status" value="1"/>
</dbReference>
<evidence type="ECO:0000313" key="6">
    <source>
        <dbReference type="Proteomes" id="UP000316242"/>
    </source>
</evidence>
<sequence>MKPPPFDYVVANSVEHALRLLADGGDDAKIIAGGQSLVPLLNFRMARPALLVDINRVPGLANIKKSAGHVTIGALTRHAKLQASKTIGRHIPVLSEAAGWIAHPQIRNRGTIGGSLAHADAAAELPVVLLALGACVKVRSIRGERKIPIKDLLVSHFVSSILPDEIIVEVEVPALPAGTGAAFDEFARRHGDYAIGGATSIVTLDDGGHCIDTRITVLGGGSTAIRCQEAEDMLIGSSLRSRDITAAASAAVQGLEPVPTQHGSGVYRREVIRTMVERTLLLAQHRAQKTRESMDAR</sequence>
<name>A0ABQ0RQD7_GLUNI</name>
<feature type="domain" description="FAD-binding PCMH-type" evidence="4">
    <location>
        <begin position="1"/>
        <end position="177"/>
    </location>
</feature>
<dbReference type="InterPro" id="IPR016169">
    <property type="entry name" value="FAD-bd_PCMH_sub2"/>
</dbReference>